<keyword evidence="1" id="KW-0489">Methyltransferase</keyword>
<dbReference type="InterPro" id="IPR050600">
    <property type="entry name" value="SETD3_SETD6_MTase"/>
</dbReference>
<dbReference type="Gramene" id="EFJ35115">
    <property type="protein sequence ID" value="EFJ35115"/>
    <property type="gene ID" value="SELMODRAFT_80789"/>
</dbReference>
<sequence>MALLYPARAPVLHRPRLACRASSVPWGCDTDSSALDSGIALQQWLSQAGLPIQKVELKNVGAGGRGLVSKRMLYKGDRLLFLPATLAITTESEWACAEAGKVIRAKDLPEWPFLACYLISEASLGKSSPWYPYIAALPRRPGSILLWTALDVETHLSATSIKDRALQCVREVEDTFNDLNKQVFMKNREEFPPEVFNLKSFKWAFGILFSRLVRLPSLGQKLALIPFGDMLNHDTEVTTFLDFDSGSKSITCTLDRGYESNREVFISYGKRSNGELLVAYGFVPSGKNSEDSVSITLGLDPADEMYEAKLGTLKEHGLSPQQSYPIKLKGWPVQLTAFARLITSPPSQLHRYSELASAATEEQGRRMQPVFTTEEQMKAYELILSACKQAIAASKNYLEVEQGIVLFRLIKEVPRHGSLPKLASALCESELKILYRNEYILRSELRNLRSGKNSGLLGKVGSMFFRD</sequence>
<dbReference type="InParanoid" id="D8QXZ1"/>
<name>D8QXZ1_SELML</name>
<dbReference type="Gene3D" id="3.90.1410.10">
    <property type="entry name" value="set domain protein methyltransferase, domain 1"/>
    <property type="match status" value="1"/>
</dbReference>
<dbReference type="InterPro" id="IPR046341">
    <property type="entry name" value="SET_dom_sf"/>
</dbReference>
<dbReference type="AlphaFoldDB" id="D8QXZ1"/>
<keyword evidence="2" id="KW-0808">Transferase</keyword>
<evidence type="ECO:0000259" key="4">
    <source>
        <dbReference type="PROSITE" id="PS50280"/>
    </source>
</evidence>
<evidence type="ECO:0000256" key="2">
    <source>
        <dbReference type="ARBA" id="ARBA00022679"/>
    </source>
</evidence>
<dbReference type="Pfam" id="PF09273">
    <property type="entry name" value="Rubis-subs-bind"/>
    <property type="match status" value="1"/>
</dbReference>
<dbReference type="Proteomes" id="UP000001514">
    <property type="component" value="Unassembled WGS sequence"/>
</dbReference>
<dbReference type="Gene3D" id="3.90.1420.10">
    <property type="entry name" value="Rubisco LSMT, substrate-binding domain"/>
    <property type="match status" value="1"/>
</dbReference>
<dbReference type="PROSITE" id="PS50280">
    <property type="entry name" value="SET"/>
    <property type="match status" value="1"/>
</dbReference>
<dbReference type="InterPro" id="IPR044431">
    <property type="entry name" value="SET_RBCMT"/>
</dbReference>
<protein>
    <recommendedName>
        <fullName evidence="4">SET domain-containing protein</fullName>
    </recommendedName>
</protein>
<dbReference type="CDD" id="cd19179">
    <property type="entry name" value="SET_RBCMT"/>
    <property type="match status" value="1"/>
</dbReference>
<gene>
    <name evidence="5" type="ORF">SELMODRAFT_80789</name>
</gene>
<dbReference type="KEGG" id="smo:SELMODRAFT_80789"/>
<accession>D8QXZ1</accession>
<dbReference type="FunCoup" id="D8QXZ1">
    <property type="interactions" value="1386"/>
</dbReference>
<evidence type="ECO:0000256" key="3">
    <source>
        <dbReference type="ARBA" id="ARBA00022691"/>
    </source>
</evidence>
<keyword evidence="3" id="KW-0949">S-adenosyl-L-methionine</keyword>
<dbReference type="eggNOG" id="KOG1337">
    <property type="taxonomic scope" value="Eukaryota"/>
</dbReference>
<dbReference type="HOGENOM" id="CLU_037565_1_1_1"/>
<reference evidence="5 6" key="1">
    <citation type="journal article" date="2011" name="Science">
        <title>The Selaginella genome identifies genetic changes associated with the evolution of vascular plants.</title>
        <authorList>
            <person name="Banks J.A."/>
            <person name="Nishiyama T."/>
            <person name="Hasebe M."/>
            <person name="Bowman J.L."/>
            <person name="Gribskov M."/>
            <person name="dePamphilis C."/>
            <person name="Albert V.A."/>
            <person name="Aono N."/>
            <person name="Aoyama T."/>
            <person name="Ambrose B.A."/>
            <person name="Ashton N.W."/>
            <person name="Axtell M.J."/>
            <person name="Barker E."/>
            <person name="Barker M.S."/>
            <person name="Bennetzen J.L."/>
            <person name="Bonawitz N.D."/>
            <person name="Chapple C."/>
            <person name="Cheng C."/>
            <person name="Correa L.G."/>
            <person name="Dacre M."/>
            <person name="DeBarry J."/>
            <person name="Dreyer I."/>
            <person name="Elias M."/>
            <person name="Engstrom E.M."/>
            <person name="Estelle M."/>
            <person name="Feng L."/>
            <person name="Finet C."/>
            <person name="Floyd S.K."/>
            <person name="Frommer W.B."/>
            <person name="Fujita T."/>
            <person name="Gramzow L."/>
            <person name="Gutensohn M."/>
            <person name="Harholt J."/>
            <person name="Hattori M."/>
            <person name="Heyl A."/>
            <person name="Hirai T."/>
            <person name="Hiwatashi Y."/>
            <person name="Ishikawa M."/>
            <person name="Iwata M."/>
            <person name="Karol K.G."/>
            <person name="Koehler B."/>
            <person name="Kolukisaoglu U."/>
            <person name="Kubo M."/>
            <person name="Kurata T."/>
            <person name="Lalonde S."/>
            <person name="Li K."/>
            <person name="Li Y."/>
            <person name="Litt A."/>
            <person name="Lyons E."/>
            <person name="Manning G."/>
            <person name="Maruyama T."/>
            <person name="Michael T.P."/>
            <person name="Mikami K."/>
            <person name="Miyazaki S."/>
            <person name="Morinaga S."/>
            <person name="Murata T."/>
            <person name="Mueller-Roeber B."/>
            <person name="Nelson D.R."/>
            <person name="Obara M."/>
            <person name="Oguri Y."/>
            <person name="Olmstead R.G."/>
            <person name="Onodera N."/>
            <person name="Petersen B.L."/>
            <person name="Pils B."/>
            <person name="Prigge M."/>
            <person name="Rensing S.A."/>
            <person name="Riano-Pachon D.M."/>
            <person name="Roberts A.W."/>
            <person name="Sato Y."/>
            <person name="Scheller H.V."/>
            <person name="Schulz B."/>
            <person name="Schulz C."/>
            <person name="Shakirov E.V."/>
            <person name="Shibagaki N."/>
            <person name="Shinohara N."/>
            <person name="Shippen D.E."/>
            <person name="Soerensen I."/>
            <person name="Sotooka R."/>
            <person name="Sugimoto N."/>
            <person name="Sugita M."/>
            <person name="Sumikawa N."/>
            <person name="Tanurdzic M."/>
            <person name="Theissen G."/>
            <person name="Ulvskov P."/>
            <person name="Wakazuki S."/>
            <person name="Weng J.K."/>
            <person name="Willats W.W."/>
            <person name="Wipf D."/>
            <person name="Wolf P.G."/>
            <person name="Yang L."/>
            <person name="Zimmer A.D."/>
            <person name="Zhu Q."/>
            <person name="Mitros T."/>
            <person name="Hellsten U."/>
            <person name="Loque D."/>
            <person name="Otillar R."/>
            <person name="Salamov A."/>
            <person name="Schmutz J."/>
            <person name="Shapiro H."/>
            <person name="Lindquist E."/>
            <person name="Lucas S."/>
            <person name="Rokhsar D."/>
            <person name="Grigoriev I.V."/>
        </authorList>
    </citation>
    <scope>NUCLEOTIDE SEQUENCE [LARGE SCALE GENOMIC DNA]</scope>
</reference>
<dbReference type="OMA" id="SQCYPLQ"/>
<dbReference type="GO" id="GO:0016279">
    <property type="term" value="F:protein-lysine N-methyltransferase activity"/>
    <property type="evidence" value="ECO:0000318"/>
    <property type="project" value="GO_Central"/>
</dbReference>
<dbReference type="SUPFAM" id="SSF81822">
    <property type="entry name" value="RuBisCo LSMT C-terminal, substrate-binding domain"/>
    <property type="match status" value="1"/>
</dbReference>
<dbReference type="InterPro" id="IPR036464">
    <property type="entry name" value="Rubisco_LSMT_subst-bd_sf"/>
</dbReference>
<dbReference type="GO" id="GO:0032259">
    <property type="term" value="P:methylation"/>
    <property type="evidence" value="ECO:0007669"/>
    <property type="project" value="UniProtKB-KW"/>
</dbReference>
<keyword evidence="6" id="KW-1185">Reference proteome</keyword>
<evidence type="ECO:0000313" key="5">
    <source>
        <dbReference type="EMBL" id="EFJ35115.1"/>
    </source>
</evidence>
<feature type="domain" description="SET" evidence="4">
    <location>
        <begin position="53"/>
        <end position="269"/>
    </location>
</feature>
<dbReference type="InterPro" id="IPR015353">
    <property type="entry name" value="Rubisco_LSMT_subst-bd"/>
</dbReference>
<dbReference type="PANTHER" id="PTHR13271">
    <property type="entry name" value="UNCHARACTERIZED PUTATIVE METHYLTRANSFERASE"/>
    <property type="match status" value="1"/>
</dbReference>
<dbReference type="PANTHER" id="PTHR13271:SF123">
    <property type="entry name" value="RIBULOSE-1,5-BISPHOSPHATE CARBOXYLASE_OXYGENASE SMALL SUBUNIT N-METHYLTRANSFERASE I-RELATED"/>
    <property type="match status" value="1"/>
</dbReference>
<evidence type="ECO:0000256" key="1">
    <source>
        <dbReference type="ARBA" id="ARBA00022603"/>
    </source>
</evidence>
<dbReference type="EMBL" id="GL377568">
    <property type="protein sequence ID" value="EFJ35115.1"/>
    <property type="molecule type" value="Genomic_DNA"/>
</dbReference>
<dbReference type="SUPFAM" id="SSF82199">
    <property type="entry name" value="SET domain"/>
    <property type="match status" value="1"/>
</dbReference>
<proteinExistence type="predicted"/>
<dbReference type="InterPro" id="IPR001214">
    <property type="entry name" value="SET_dom"/>
</dbReference>
<organism evidence="6">
    <name type="scientific">Selaginella moellendorffii</name>
    <name type="common">Spikemoss</name>
    <dbReference type="NCBI Taxonomy" id="88036"/>
    <lineage>
        <taxon>Eukaryota</taxon>
        <taxon>Viridiplantae</taxon>
        <taxon>Streptophyta</taxon>
        <taxon>Embryophyta</taxon>
        <taxon>Tracheophyta</taxon>
        <taxon>Lycopodiopsida</taxon>
        <taxon>Selaginellales</taxon>
        <taxon>Selaginellaceae</taxon>
        <taxon>Selaginella</taxon>
    </lineage>
</organism>
<evidence type="ECO:0000313" key="6">
    <source>
        <dbReference type="Proteomes" id="UP000001514"/>
    </source>
</evidence>